<dbReference type="EMBL" id="CH933808">
    <property type="protein sequence ID" value="EDW08703.1"/>
    <property type="molecule type" value="Genomic_DNA"/>
</dbReference>
<reference evidence="11 12" key="1">
    <citation type="journal article" date="2007" name="Nature">
        <title>Evolution of genes and genomes on the Drosophila phylogeny.</title>
        <authorList>
            <consortium name="Drosophila 12 Genomes Consortium"/>
            <person name="Clark A.G."/>
            <person name="Eisen M.B."/>
            <person name="Smith D.R."/>
            <person name="Bergman C.M."/>
            <person name="Oliver B."/>
            <person name="Markow T.A."/>
            <person name="Kaufman T.C."/>
            <person name="Kellis M."/>
            <person name="Gelbart W."/>
            <person name="Iyer V.N."/>
            <person name="Pollard D.A."/>
            <person name="Sackton T.B."/>
            <person name="Larracuente A.M."/>
            <person name="Singh N.D."/>
            <person name="Abad J.P."/>
            <person name="Abt D.N."/>
            <person name="Adryan B."/>
            <person name="Aguade M."/>
            <person name="Akashi H."/>
            <person name="Anderson W.W."/>
            <person name="Aquadro C.F."/>
            <person name="Ardell D.H."/>
            <person name="Arguello R."/>
            <person name="Artieri C.G."/>
            <person name="Barbash D.A."/>
            <person name="Barker D."/>
            <person name="Barsanti P."/>
            <person name="Batterham P."/>
            <person name="Batzoglou S."/>
            <person name="Begun D."/>
            <person name="Bhutkar A."/>
            <person name="Blanco E."/>
            <person name="Bosak S.A."/>
            <person name="Bradley R.K."/>
            <person name="Brand A.D."/>
            <person name="Brent M.R."/>
            <person name="Brooks A.N."/>
            <person name="Brown R.H."/>
            <person name="Butlin R.K."/>
            <person name="Caggese C."/>
            <person name="Calvi B.R."/>
            <person name="Bernardo de Carvalho A."/>
            <person name="Caspi A."/>
            <person name="Castrezana S."/>
            <person name="Celniker S.E."/>
            <person name="Chang J.L."/>
            <person name="Chapple C."/>
            <person name="Chatterji S."/>
            <person name="Chinwalla A."/>
            <person name="Civetta A."/>
            <person name="Clifton S.W."/>
            <person name="Comeron J.M."/>
            <person name="Costello J.C."/>
            <person name="Coyne J.A."/>
            <person name="Daub J."/>
            <person name="David R.G."/>
            <person name="Delcher A.L."/>
            <person name="Delehaunty K."/>
            <person name="Do C.B."/>
            <person name="Ebling H."/>
            <person name="Edwards K."/>
            <person name="Eickbush T."/>
            <person name="Evans J.D."/>
            <person name="Filipski A."/>
            <person name="Findeiss S."/>
            <person name="Freyhult E."/>
            <person name="Fulton L."/>
            <person name="Fulton R."/>
            <person name="Garcia A.C."/>
            <person name="Gardiner A."/>
            <person name="Garfield D.A."/>
            <person name="Garvin B.E."/>
            <person name="Gibson G."/>
            <person name="Gilbert D."/>
            <person name="Gnerre S."/>
            <person name="Godfrey J."/>
            <person name="Good R."/>
            <person name="Gotea V."/>
            <person name="Gravely B."/>
            <person name="Greenberg A.J."/>
            <person name="Griffiths-Jones S."/>
            <person name="Gross S."/>
            <person name="Guigo R."/>
            <person name="Gustafson E.A."/>
            <person name="Haerty W."/>
            <person name="Hahn M.W."/>
            <person name="Halligan D.L."/>
            <person name="Halpern A.L."/>
            <person name="Halter G.M."/>
            <person name="Han M.V."/>
            <person name="Heger A."/>
            <person name="Hillier L."/>
            <person name="Hinrichs A.S."/>
            <person name="Holmes I."/>
            <person name="Hoskins R.A."/>
            <person name="Hubisz M.J."/>
            <person name="Hultmark D."/>
            <person name="Huntley M.A."/>
            <person name="Jaffe D.B."/>
            <person name="Jagadeeshan S."/>
            <person name="Jeck W.R."/>
            <person name="Johnson J."/>
            <person name="Jones C.D."/>
            <person name="Jordan W.C."/>
            <person name="Karpen G.H."/>
            <person name="Kataoka E."/>
            <person name="Keightley P.D."/>
            <person name="Kheradpour P."/>
            <person name="Kirkness E.F."/>
            <person name="Koerich L.B."/>
            <person name="Kristiansen K."/>
            <person name="Kudrna D."/>
            <person name="Kulathinal R.J."/>
            <person name="Kumar S."/>
            <person name="Kwok R."/>
            <person name="Lander E."/>
            <person name="Langley C.H."/>
            <person name="Lapoint R."/>
            <person name="Lazzaro B.P."/>
            <person name="Lee S.J."/>
            <person name="Levesque L."/>
            <person name="Li R."/>
            <person name="Lin C.F."/>
            <person name="Lin M.F."/>
            <person name="Lindblad-Toh K."/>
            <person name="Llopart A."/>
            <person name="Long M."/>
            <person name="Low L."/>
            <person name="Lozovsky E."/>
            <person name="Lu J."/>
            <person name="Luo M."/>
            <person name="Machado C.A."/>
            <person name="Makalowski W."/>
            <person name="Marzo M."/>
            <person name="Matsuda M."/>
            <person name="Matzkin L."/>
            <person name="McAllister B."/>
            <person name="McBride C.S."/>
            <person name="McKernan B."/>
            <person name="McKernan K."/>
            <person name="Mendez-Lago M."/>
            <person name="Minx P."/>
            <person name="Mollenhauer M.U."/>
            <person name="Montooth K."/>
            <person name="Mount S.M."/>
            <person name="Mu X."/>
            <person name="Myers E."/>
            <person name="Negre B."/>
            <person name="Newfeld S."/>
            <person name="Nielsen R."/>
            <person name="Noor M.A."/>
            <person name="O'Grady P."/>
            <person name="Pachter L."/>
            <person name="Papaceit M."/>
            <person name="Parisi M.J."/>
            <person name="Parisi M."/>
            <person name="Parts L."/>
            <person name="Pedersen J.S."/>
            <person name="Pesole G."/>
            <person name="Phillippy A.M."/>
            <person name="Ponting C.P."/>
            <person name="Pop M."/>
            <person name="Porcelli D."/>
            <person name="Powell J.R."/>
            <person name="Prohaska S."/>
            <person name="Pruitt K."/>
            <person name="Puig M."/>
            <person name="Quesneville H."/>
            <person name="Ram K.R."/>
            <person name="Rand D."/>
            <person name="Rasmussen M.D."/>
            <person name="Reed L.K."/>
            <person name="Reenan R."/>
            <person name="Reily A."/>
            <person name="Remington K.A."/>
            <person name="Rieger T.T."/>
            <person name="Ritchie M.G."/>
            <person name="Robin C."/>
            <person name="Rogers Y.H."/>
            <person name="Rohde C."/>
            <person name="Rozas J."/>
            <person name="Rubenfield M.J."/>
            <person name="Ruiz A."/>
            <person name="Russo S."/>
            <person name="Salzberg S.L."/>
            <person name="Sanchez-Gracia A."/>
            <person name="Saranga D.J."/>
            <person name="Sato H."/>
            <person name="Schaeffer S.W."/>
            <person name="Schatz M.C."/>
            <person name="Schlenke T."/>
            <person name="Schwartz R."/>
            <person name="Segarra C."/>
            <person name="Singh R.S."/>
            <person name="Sirot L."/>
            <person name="Sirota M."/>
            <person name="Sisneros N.B."/>
            <person name="Smith C.D."/>
            <person name="Smith T.F."/>
            <person name="Spieth J."/>
            <person name="Stage D.E."/>
            <person name="Stark A."/>
            <person name="Stephan W."/>
            <person name="Strausberg R.L."/>
            <person name="Strempel S."/>
            <person name="Sturgill D."/>
            <person name="Sutton G."/>
            <person name="Sutton G.G."/>
            <person name="Tao W."/>
            <person name="Teichmann S."/>
            <person name="Tobari Y.N."/>
            <person name="Tomimura Y."/>
            <person name="Tsolas J.M."/>
            <person name="Valente V.L."/>
            <person name="Venter E."/>
            <person name="Venter J.C."/>
            <person name="Vicario S."/>
            <person name="Vieira F.G."/>
            <person name="Vilella A.J."/>
            <person name="Villasante A."/>
            <person name="Walenz B."/>
            <person name="Wang J."/>
            <person name="Wasserman M."/>
            <person name="Watts T."/>
            <person name="Wilson D."/>
            <person name="Wilson R.K."/>
            <person name="Wing R.A."/>
            <person name="Wolfner M.F."/>
            <person name="Wong A."/>
            <person name="Wong G.K."/>
            <person name="Wu C.I."/>
            <person name="Wu G."/>
            <person name="Yamamoto D."/>
            <person name="Yang H.P."/>
            <person name="Yang S.P."/>
            <person name="Yorke J.A."/>
            <person name="Yoshida K."/>
            <person name="Zdobnov E."/>
            <person name="Zhang P."/>
            <person name="Zhang Y."/>
            <person name="Zimin A.V."/>
            <person name="Baldwin J."/>
            <person name="Abdouelleil A."/>
            <person name="Abdulkadir J."/>
            <person name="Abebe A."/>
            <person name="Abera B."/>
            <person name="Abreu J."/>
            <person name="Acer S.C."/>
            <person name="Aftuck L."/>
            <person name="Alexander A."/>
            <person name="An P."/>
            <person name="Anderson E."/>
            <person name="Anderson S."/>
            <person name="Arachi H."/>
            <person name="Azer M."/>
            <person name="Bachantsang P."/>
            <person name="Barry A."/>
            <person name="Bayul T."/>
            <person name="Berlin A."/>
            <person name="Bessette D."/>
            <person name="Bloom T."/>
            <person name="Blye J."/>
            <person name="Boguslavskiy L."/>
            <person name="Bonnet C."/>
            <person name="Boukhgalter B."/>
            <person name="Bourzgui I."/>
            <person name="Brown A."/>
            <person name="Cahill P."/>
            <person name="Channer S."/>
            <person name="Cheshatsang Y."/>
            <person name="Chuda L."/>
            <person name="Citroen M."/>
            <person name="Collymore A."/>
            <person name="Cooke P."/>
            <person name="Costello M."/>
            <person name="D'Aco K."/>
            <person name="Daza R."/>
            <person name="De Haan G."/>
            <person name="DeGray S."/>
            <person name="DeMaso C."/>
            <person name="Dhargay N."/>
            <person name="Dooley K."/>
            <person name="Dooley E."/>
            <person name="Doricent M."/>
            <person name="Dorje P."/>
            <person name="Dorjee K."/>
            <person name="Dupes A."/>
            <person name="Elong R."/>
            <person name="Falk J."/>
            <person name="Farina A."/>
            <person name="Faro S."/>
            <person name="Ferguson D."/>
            <person name="Fisher S."/>
            <person name="Foley C.D."/>
            <person name="Franke A."/>
            <person name="Friedrich D."/>
            <person name="Gadbois L."/>
            <person name="Gearin G."/>
            <person name="Gearin C.R."/>
            <person name="Giannoukos G."/>
            <person name="Goode T."/>
            <person name="Graham J."/>
            <person name="Grandbois E."/>
            <person name="Grewal S."/>
            <person name="Gyaltsen K."/>
            <person name="Hafez N."/>
            <person name="Hagos B."/>
            <person name="Hall J."/>
            <person name="Henson C."/>
            <person name="Hollinger A."/>
            <person name="Honan T."/>
            <person name="Huard M.D."/>
            <person name="Hughes L."/>
            <person name="Hurhula B."/>
            <person name="Husby M.E."/>
            <person name="Kamat A."/>
            <person name="Kanga B."/>
            <person name="Kashin S."/>
            <person name="Khazanovich D."/>
            <person name="Kisner P."/>
            <person name="Lance K."/>
            <person name="Lara M."/>
            <person name="Lee W."/>
            <person name="Lennon N."/>
            <person name="Letendre F."/>
            <person name="LeVine R."/>
            <person name="Lipovsky A."/>
            <person name="Liu X."/>
            <person name="Liu J."/>
            <person name="Liu S."/>
            <person name="Lokyitsang T."/>
            <person name="Lokyitsang Y."/>
            <person name="Lubonja R."/>
            <person name="Lui A."/>
            <person name="MacDonald P."/>
            <person name="Magnisalis V."/>
            <person name="Maru K."/>
            <person name="Matthews C."/>
            <person name="McCusker W."/>
            <person name="McDonough S."/>
            <person name="Mehta T."/>
            <person name="Meldrim J."/>
            <person name="Meneus L."/>
            <person name="Mihai O."/>
            <person name="Mihalev A."/>
            <person name="Mihova T."/>
            <person name="Mittelman R."/>
            <person name="Mlenga V."/>
            <person name="Montmayeur A."/>
            <person name="Mulrain L."/>
            <person name="Navidi A."/>
            <person name="Naylor J."/>
            <person name="Negash T."/>
            <person name="Nguyen T."/>
            <person name="Nguyen N."/>
            <person name="Nicol R."/>
            <person name="Norbu C."/>
            <person name="Norbu N."/>
            <person name="Novod N."/>
            <person name="O'Neill B."/>
            <person name="Osman S."/>
            <person name="Markiewicz E."/>
            <person name="Oyono O.L."/>
            <person name="Patti C."/>
            <person name="Phunkhang P."/>
            <person name="Pierre F."/>
            <person name="Priest M."/>
            <person name="Raghuraman S."/>
            <person name="Rege F."/>
            <person name="Reyes R."/>
            <person name="Rise C."/>
            <person name="Rogov P."/>
            <person name="Ross K."/>
            <person name="Ryan E."/>
            <person name="Settipalli S."/>
            <person name="Shea T."/>
            <person name="Sherpa N."/>
            <person name="Shi L."/>
            <person name="Shih D."/>
            <person name="Sparrow T."/>
            <person name="Spaulding J."/>
            <person name="Stalker J."/>
            <person name="Stange-Thomann N."/>
            <person name="Stavropoulos S."/>
            <person name="Stone C."/>
            <person name="Strader C."/>
            <person name="Tesfaye S."/>
            <person name="Thomson T."/>
            <person name="Thoulutsang Y."/>
            <person name="Thoulutsang D."/>
            <person name="Topham K."/>
            <person name="Topping I."/>
            <person name="Tsamla T."/>
            <person name="Vassiliev H."/>
            <person name="Vo A."/>
            <person name="Wangchuk T."/>
            <person name="Wangdi T."/>
            <person name="Weiand M."/>
            <person name="Wilkinson J."/>
            <person name="Wilson A."/>
            <person name="Yadav S."/>
            <person name="Young G."/>
            <person name="Yu Q."/>
            <person name="Zembek L."/>
            <person name="Zhong D."/>
            <person name="Zimmer A."/>
            <person name="Zwirko Z."/>
            <person name="Jaffe D.B."/>
            <person name="Alvarez P."/>
            <person name="Brockman W."/>
            <person name="Butler J."/>
            <person name="Chin C."/>
            <person name="Gnerre S."/>
            <person name="Grabherr M."/>
            <person name="Kleber M."/>
            <person name="Mauceli E."/>
            <person name="MacCallum I."/>
        </authorList>
    </citation>
    <scope>NUCLEOTIDE SEQUENCE [LARGE SCALE GENOMIC DNA]</scope>
    <source>
        <strain evidence="12">Tucson 15081-1352.22</strain>
    </source>
</reference>
<dbReference type="SUPFAM" id="SSF57095">
    <property type="entry name" value="Scorpion toxin-like"/>
    <property type="match status" value="1"/>
</dbReference>
<dbReference type="GO" id="GO:0005615">
    <property type="term" value="C:extracellular space"/>
    <property type="evidence" value="ECO:0007669"/>
    <property type="project" value="TreeGrafter"/>
</dbReference>
<accession>B4KM39</accession>
<feature type="signal peptide" evidence="9">
    <location>
        <begin position="1"/>
        <end position="20"/>
    </location>
</feature>
<dbReference type="PROSITE" id="PS51378">
    <property type="entry name" value="INVERT_DEFENSINS"/>
    <property type="match status" value="1"/>
</dbReference>
<feature type="domain" description="Invertebrate defensins family profile" evidence="10">
    <location>
        <begin position="49"/>
        <end position="89"/>
    </location>
</feature>
<dbReference type="FunCoup" id="B4KM39">
    <property type="interactions" value="77"/>
</dbReference>
<dbReference type="InterPro" id="IPR036574">
    <property type="entry name" value="Scorpion_toxin-like_sf"/>
</dbReference>
<evidence type="ECO:0000256" key="4">
    <source>
        <dbReference type="ARBA" id="ARBA00022588"/>
    </source>
</evidence>
<dbReference type="GO" id="GO:0006959">
    <property type="term" value="P:humoral immune response"/>
    <property type="evidence" value="ECO:0007669"/>
    <property type="project" value="TreeGrafter"/>
</dbReference>
<dbReference type="CDD" id="cd21806">
    <property type="entry name" value="DEFL_defensin-like"/>
    <property type="match status" value="1"/>
</dbReference>
<evidence type="ECO:0000256" key="6">
    <source>
        <dbReference type="ARBA" id="ARBA00022940"/>
    </source>
</evidence>
<evidence type="ECO:0000313" key="11">
    <source>
        <dbReference type="EMBL" id="EDW08703.1"/>
    </source>
</evidence>
<evidence type="ECO:0000256" key="3">
    <source>
        <dbReference type="ARBA" id="ARBA00022529"/>
    </source>
</evidence>
<keyword evidence="3" id="KW-0929">Antimicrobial</keyword>
<keyword evidence="4" id="KW-0399">Innate immunity</keyword>
<dbReference type="GO" id="GO:0050830">
    <property type="term" value="P:defense response to Gram-positive bacterium"/>
    <property type="evidence" value="ECO:0007669"/>
    <property type="project" value="UniProtKB-ARBA"/>
</dbReference>
<name>B4KM39_DROMO</name>
<dbReference type="InterPro" id="IPR001542">
    <property type="entry name" value="Defensin_invertebrate/fungal"/>
</dbReference>
<dbReference type="KEGG" id="dmo:Dmoj_GI19416"/>
<dbReference type="GO" id="GO:0045087">
    <property type="term" value="P:innate immune response"/>
    <property type="evidence" value="ECO:0007669"/>
    <property type="project" value="UniProtKB-KW"/>
</dbReference>
<evidence type="ECO:0000256" key="1">
    <source>
        <dbReference type="ARBA" id="ARBA00004613"/>
    </source>
</evidence>
<keyword evidence="9" id="KW-0732">Signal</keyword>
<evidence type="ECO:0000313" key="12">
    <source>
        <dbReference type="Proteomes" id="UP000009192"/>
    </source>
</evidence>
<evidence type="ECO:0000256" key="2">
    <source>
        <dbReference type="ARBA" id="ARBA00022525"/>
    </source>
</evidence>
<evidence type="ECO:0000259" key="10">
    <source>
        <dbReference type="PROSITE" id="PS51378"/>
    </source>
</evidence>
<dbReference type="eggNOG" id="ENOG502SD3P">
    <property type="taxonomic scope" value="Eukaryota"/>
</dbReference>
<sequence length="89" mass="9696">MKFIVYLGVLLAVVVYFAQAQLLPQDSLDEREPGAVEPTQQELHSRLKRATCDLLSGFSVNHSACAVHCIGLGKSGGYCNDKAVCVCRR</sequence>
<keyword evidence="7" id="KW-0044">Antibiotic</keyword>
<dbReference type="AlphaFoldDB" id="B4KM39"/>
<organism evidence="11 12">
    <name type="scientific">Drosophila mojavensis</name>
    <name type="common">Fruit fly</name>
    <dbReference type="NCBI Taxonomy" id="7230"/>
    <lineage>
        <taxon>Eukaryota</taxon>
        <taxon>Metazoa</taxon>
        <taxon>Ecdysozoa</taxon>
        <taxon>Arthropoda</taxon>
        <taxon>Hexapoda</taxon>
        <taxon>Insecta</taxon>
        <taxon>Pterygota</taxon>
        <taxon>Neoptera</taxon>
        <taxon>Endopterygota</taxon>
        <taxon>Diptera</taxon>
        <taxon>Brachycera</taxon>
        <taxon>Muscomorpha</taxon>
        <taxon>Ephydroidea</taxon>
        <taxon>Drosophilidae</taxon>
        <taxon>Drosophila</taxon>
    </lineage>
</organism>
<evidence type="ECO:0000256" key="5">
    <source>
        <dbReference type="ARBA" id="ARBA00022859"/>
    </source>
</evidence>
<dbReference type="InterPro" id="IPR017982">
    <property type="entry name" value="Defensin_insect"/>
</dbReference>
<dbReference type="PANTHER" id="PTHR13645:SF0">
    <property type="entry name" value="DEFENSIN"/>
    <property type="match status" value="1"/>
</dbReference>
<dbReference type="Gene3D" id="3.30.30.10">
    <property type="entry name" value="Knottin, scorpion toxin-like"/>
    <property type="match status" value="1"/>
</dbReference>
<dbReference type="Pfam" id="PF01097">
    <property type="entry name" value="Defensin_2"/>
    <property type="match status" value="1"/>
</dbReference>
<keyword evidence="6" id="KW-0211">Defensin</keyword>
<protein>
    <recommendedName>
        <fullName evidence="10">Invertebrate defensins family profile domain-containing protein</fullName>
    </recommendedName>
</protein>
<dbReference type="OMA" id="CAVHCIG"/>
<dbReference type="PANTHER" id="PTHR13645">
    <property type="entry name" value="DEFENSIN"/>
    <property type="match status" value="1"/>
</dbReference>
<dbReference type="PRINTS" id="PR00271">
    <property type="entry name" value="DEFENSIN"/>
</dbReference>
<keyword evidence="2" id="KW-0964">Secreted</keyword>
<dbReference type="OrthoDB" id="10038290at2759"/>
<dbReference type="HOGENOM" id="CLU_174272_0_0_1"/>
<dbReference type="FunFam" id="3.30.30.10:FF:000005">
    <property type="entry name" value="Defensin"/>
    <property type="match status" value="1"/>
</dbReference>
<dbReference type="Proteomes" id="UP000009192">
    <property type="component" value="Unassembled WGS sequence"/>
</dbReference>
<comment type="subcellular location">
    <subcellularLocation>
        <location evidence="1">Secreted</location>
    </subcellularLocation>
</comment>
<dbReference type="InParanoid" id="B4KM39"/>
<proteinExistence type="predicted"/>
<gene>
    <name evidence="11" type="primary">Dmoj\GI19416</name>
    <name evidence="11" type="ORF">Dmoj_GI19416</name>
</gene>
<feature type="chain" id="PRO_5002814378" description="Invertebrate defensins family profile domain-containing protein" evidence="9">
    <location>
        <begin position="21"/>
        <end position="89"/>
    </location>
</feature>
<keyword evidence="8" id="KW-1015">Disulfide bond</keyword>
<evidence type="ECO:0000256" key="8">
    <source>
        <dbReference type="ARBA" id="ARBA00023157"/>
    </source>
</evidence>
<keyword evidence="5" id="KW-0391">Immunity</keyword>
<evidence type="ECO:0000256" key="7">
    <source>
        <dbReference type="ARBA" id="ARBA00023022"/>
    </source>
</evidence>
<dbReference type="PhylomeDB" id="B4KM39"/>
<evidence type="ECO:0000256" key="9">
    <source>
        <dbReference type="SAM" id="SignalP"/>
    </source>
</evidence>
<keyword evidence="12" id="KW-1185">Reference proteome</keyword>